<dbReference type="GO" id="GO:0016020">
    <property type="term" value="C:membrane"/>
    <property type="evidence" value="ECO:0007669"/>
    <property type="project" value="UniProtKB-SubCell"/>
</dbReference>
<proteinExistence type="predicted"/>
<feature type="domain" description="Zinc-ribbon" evidence="6">
    <location>
        <begin position="2"/>
        <end position="24"/>
    </location>
</feature>
<protein>
    <recommendedName>
        <fullName evidence="6">Zinc-ribbon domain-containing protein</fullName>
    </recommendedName>
</protein>
<evidence type="ECO:0000256" key="5">
    <source>
        <dbReference type="SAM" id="Phobius"/>
    </source>
</evidence>
<dbReference type="Pfam" id="PF13240">
    <property type="entry name" value="Zn_Ribbon_1"/>
    <property type="match status" value="1"/>
</dbReference>
<reference evidence="7" key="1">
    <citation type="submission" date="2020-02" db="EMBL/GenBank/DDBJ databases">
        <authorList>
            <person name="Meier V. D."/>
        </authorList>
    </citation>
    <scope>NUCLEOTIDE SEQUENCE</scope>
    <source>
        <strain evidence="7">AVDCRST_MAG05</strain>
    </source>
</reference>
<keyword evidence="2 5" id="KW-0812">Transmembrane</keyword>
<evidence type="ECO:0000256" key="2">
    <source>
        <dbReference type="ARBA" id="ARBA00022692"/>
    </source>
</evidence>
<dbReference type="Pfam" id="PF04505">
    <property type="entry name" value="CD225"/>
    <property type="match status" value="1"/>
</dbReference>
<dbReference type="InterPro" id="IPR007593">
    <property type="entry name" value="CD225/Dispanin_fam"/>
</dbReference>
<evidence type="ECO:0000256" key="3">
    <source>
        <dbReference type="ARBA" id="ARBA00022989"/>
    </source>
</evidence>
<organism evidence="7">
    <name type="scientific">uncultured Rubrobacteraceae bacterium</name>
    <dbReference type="NCBI Taxonomy" id="349277"/>
    <lineage>
        <taxon>Bacteria</taxon>
        <taxon>Bacillati</taxon>
        <taxon>Actinomycetota</taxon>
        <taxon>Rubrobacteria</taxon>
        <taxon>Rubrobacterales</taxon>
        <taxon>Rubrobacteraceae</taxon>
        <taxon>environmental samples</taxon>
    </lineage>
</organism>
<feature type="transmembrane region" description="Helical" evidence="5">
    <location>
        <begin position="66"/>
        <end position="99"/>
    </location>
</feature>
<gene>
    <name evidence="7" type="ORF">AVDCRST_MAG05-2210</name>
</gene>
<keyword evidence="4 5" id="KW-0472">Membrane</keyword>
<dbReference type="AlphaFoldDB" id="A0A6J4SF42"/>
<feature type="transmembrane region" description="Helical" evidence="5">
    <location>
        <begin position="120"/>
        <end position="153"/>
    </location>
</feature>
<accession>A0A6J4SF42</accession>
<keyword evidence="3 5" id="KW-1133">Transmembrane helix</keyword>
<sequence length="155" mass="16396">MFCSNCGTRNEEGTSYCVNCGAELRKIQTPSVEVPPLDTRGAGLSAAPTAGPGASVPNIPNYLVQAVLLTLVCFILSPFTLFFPFLGVITGIVAIVYGAQVNGKVAGGNYVEARDSSRLARVWTWITFAFVVIELFILAAFFLLFILAVLAGASA</sequence>
<evidence type="ECO:0000256" key="4">
    <source>
        <dbReference type="ARBA" id="ARBA00023136"/>
    </source>
</evidence>
<name>A0A6J4SF42_9ACTN</name>
<dbReference type="InterPro" id="IPR026870">
    <property type="entry name" value="Zinc_ribbon_dom"/>
</dbReference>
<comment type="subcellular location">
    <subcellularLocation>
        <location evidence="1">Membrane</location>
    </subcellularLocation>
</comment>
<evidence type="ECO:0000256" key="1">
    <source>
        <dbReference type="ARBA" id="ARBA00004370"/>
    </source>
</evidence>
<evidence type="ECO:0000259" key="6">
    <source>
        <dbReference type="Pfam" id="PF13240"/>
    </source>
</evidence>
<dbReference type="EMBL" id="CADCVM010000234">
    <property type="protein sequence ID" value="CAA9497268.1"/>
    <property type="molecule type" value="Genomic_DNA"/>
</dbReference>
<evidence type="ECO:0000313" key="7">
    <source>
        <dbReference type="EMBL" id="CAA9497268.1"/>
    </source>
</evidence>